<keyword evidence="3" id="KW-1185">Reference proteome</keyword>
<dbReference type="AlphaFoldDB" id="A0A4Z0W8C5"/>
<dbReference type="EMBL" id="SRMF01000009">
    <property type="protein sequence ID" value="TGG91298.1"/>
    <property type="molecule type" value="Genomic_DNA"/>
</dbReference>
<evidence type="ECO:0000313" key="2">
    <source>
        <dbReference type="EMBL" id="TGG91298.1"/>
    </source>
</evidence>
<name>A0A4Z0W8C5_9GAMM</name>
<feature type="transmembrane region" description="Helical" evidence="1">
    <location>
        <begin position="35"/>
        <end position="55"/>
    </location>
</feature>
<keyword evidence="1" id="KW-0812">Transmembrane</keyword>
<sequence length="123" mass="13365">MLLYFYGQAVLGLVILLAGIKGLRNAGRPMRGRRLLEGIEFLWTIIAVILISALFGMNPVAVASMALLIHFLISAALSTMVETRTRQGLDAGYPGWFSWLEIICGALMLGANALFVIPAWGQT</sequence>
<proteinExistence type="predicted"/>
<feature type="transmembrane region" description="Helical" evidence="1">
    <location>
        <begin position="93"/>
        <end position="120"/>
    </location>
</feature>
<dbReference type="RefSeq" id="WP_135484391.1">
    <property type="nucleotide sequence ID" value="NZ_SRMF01000009.1"/>
</dbReference>
<protein>
    <submittedName>
        <fullName evidence="2">Uncharacterized protein</fullName>
    </submittedName>
</protein>
<reference evidence="2 3" key="1">
    <citation type="submission" date="2019-04" db="EMBL/GenBank/DDBJ databases">
        <title>Natronospirillum operosus gen. nov., sp. nov., a haloalkaliphilic satellite isolated from decaying biomass of laboratory culture of cyanobacterium Geitlerinema sp. and proposal of Natronospirillaceae fam. nov. and Saccharospirillaceae fam. nov.</title>
        <authorList>
            <person name="Kevbrin V."/>
            <person name="Boltyanskaya Y."/>
            <person name="Koziaeva V."/>
            <person name="Grouzdev D.S."/>
            <person name="Park M."/>
            <person name="Cho J."/>
        </authorList>
    </citation>
    <scope>NUCLEOTIDE SEQUENCE [LARGE SCALE GENOMIC DNA]</scope>
    <source>
        <strain evidence="2 3">G-116</strain>
    </source>
</reference>
<keyword evidence="1" id="KW-0472">Membrane</keyword>
<organism evidence="2 3">
    <name type="scientific">Natronospirillum operosum</name>
    <dbReference type="NCBI Taxonomy" id="2759953"/>
    <lineage>
        <taxon>Bacteria</taxon>
        <taxon>Pseudomonadati</taxon>
        <taxon>Pseudomonadota</taxon>
        <taxon>Gammaproteobacteria</taxon>
        <taxon>Oceanospirillales</taxon>
        <taxon>Natronospirillaceae</taxon>
        <taxon>Natronospirillum</taxon>
    </lineage>
</organism>
<evidence type="ECO:0000256" key="1">
    <source>
        <dbReference type="SAM" id="Phobius"/>
    </source>
</evidence>
<gene>
    <name evidence="2" type="ORF">E4656_16380</name>
</gene>
<dbReference type="Proteomes" id="UP000297475">
    <property type="component" value="Unassembled WGS sequence"/>
</dbReference>
<feature type="transmembrane region" description="Helical" evidence="1">
    <location>
        <begin position="6"/>
        <end position="23"/>
    </location>
</feature>
<comment type="caution">
    <text evidence="2">The sequence shown here is derived from an EMBL/GenBank/DDBJ whole genome shotgun (WGS) entry which is preliminary data.</text>
</comment>
<evidence type="ECO:0000313" key="3">
    <source>
        <dbReference type="Proteomes" id="UP000297475"/>
    </source>
</evidence>
<feature type="transmembrane region" description="Helical" evidence="1">
    <location>
        <begin position="61"/>
        <end position="81"/>
    </location>
</feature>
<accession>A0A4Z0W8C5</accession>
<keyword evidence="1" id="KW-1133">Transmembrane helix</keyword>